<reference evidence="1" key="1">
    <citation type="submission" date="2016-02" db="EMBL/GenBank/DDBJ databases">
        <title>Halorhodospira halochloris DSM-1059 complete genome, version 2.</title>
        <authorList>
            <person name="Tsukatani Y."/>
        </authorList>
    </citation>
    <scope>NUCLEOTIDE SEQUENCE</scope>
    <source>
        <strain evidence="1">DSM 1059</strain>
    </source>
</reference>
<name>A0A2Z6EZC7_HALHR</name>
<sequence>MAWIGWQDAGQGALPLIQPGAGQAAIGSEHAPGMDEVRAFATGLQRALRRDARTLGRPRGSSEDANLVGKRLLRDAALYVWLQAALSTAARGVVHPAPRRYGRSDFHPLALIADKSGHSTWFKRENPSGSPIARAGASSSTAIASYSVASPWRSVWTGFRHSTRRAGSHRPGYTPRGCGSVFRKRCRSRGSQNTGGTWRGGITATWWCTTGVANVR</sequence>
<accession>A0A2Z6EZC7</accession>
<keyword evidence="2" id="KW-1185">Reference proteome</keyword>
<organism evidence="1 2">
    <name type="scientific">Halorhodospira halochloris</name>
    <name type="common">Ectothiorhodospira halochloris</name>
    <dbReference type="NCBI Taxonomy" id="1052"/>
    <lineage>
        <taxon>Bacteria</taxon>
        <taxon>Pseudomonadati</taxon>
        <taxon>Pseudomonadota</taxon>
        <taxon>Gammaproteobacteria</taxon>
        <taxon>Chromatiales</taxon>
        <taxon>Ectothiorhodospiraceae</taxon>
        <taxon>Halorhodospira</taxon>
    </lineage>
</organism>
<dbReference type="Proteomes" id="UP000218890">
    <property type="component" value="Chromosome"/>
</dbReference>
<evidence type="ECO:0000313" key="1">
    <source>
        <dbReference type="EMBL" id="BBE10982.1"/>
    </source>
</evidence>
<proteinExistence type="predicted"/>
<dbReference type="AlphaFoldDB" id="A0A2Z6EZC7"/>
<protein>
    <submittedName>
        <fullName evidence="1">Uncharacterized protein</fullName>
    </submittedName>
</protein>
<dbReference type="KEGG" id="hhk:HH1059_03980"/>
<dbReference type="EMBL" id="AP017372">
    <property type="protein sequence ID" value="BBE10982.1"/>
    <property type="molecule type" value="Genomic_DNA"/>
</dbReference>
<evidence type="ECO:0000313" key="2">
    <source>
        <dbReference type="Proteomes" id="UP000218890"/>
    </source>
</evidence>
<gene>
    <name evidence="1" type="ORF">HH1059_03980</name>
</gene>